<dbReference type="Pfam" id="PF04082">
    <property type="entry name" value="Fungal_trans"/>
    <property type="match status" value="1"/>
</dbReference>
<feature type="region of interest" description="Disordered" evidence="6">
    <location>
        <begin position="179"/>
        <end position="198"/>
    </location>
</feature>
<evidence type="ECO:0000256" key="2">
    <source>
        <dbReference type="ARBA" id="ARBA00023015"/>
    </source>
</evidence>
<dbReference type="STRING" id="68775.A0A5C3M230"/>
<dbReference type="SMART" id="SM00906">
    <property type="entry name" value="Fungal_trans"/>
    <property type="match status" value="1"/>
</dbReference>
<keyword evidence="9" id="KW-1185">Reference proteome</keyword>
<keyword evidence="3" id="KW-0238">DNA-binding</keyword>
<evidence type="ECO:0000313" key="9">
    <source>
        <dbReference type="Proteomes" id="UP000308652"/>
    </source>
</evidence>
<evidence type="ECO:0000256" key="5">
    <source>
        <dbReference type="ARBA" id="ARBA00023242"/>
    </source>
</evidence>
<dbReference type="AlphaFoldDB" id="A0A5C3M230"/>
<evidence type="ECO:0000259" key="7">
    <source>
        <dbReference type="SMART" id="SM00906"/>
    </source>
</evidence>
<comment type="subcellular location">
    <subcellularLocation>
        <location evidence="1">Nucleus</location>
    </subcellularLocation>
</comment>
<dbReference type="InterPro" id="IPR051089">
    <property type="entry name" value="prtT"/>
</dbReference>
<protein>
    <submittedName>
        <fullName evidence="8">Fungal-specific transcription factor domain-containing protein</fullName>
    </submittedName>
</protein>
<keyword evidence="4" id="KW-0804">Transcription</keyword>
<feature type="region of interest" description="Disordered" evidence="6">
    <location>
        <begin position="96"/>
        <end position="161"/>
    </location>
</feature>
<evidence type="ECO:0000256" key="3">
    <source>
        <dbReference type="ARBA" id="ARBA00023125"/>
    </source>
</evidence>
<dbReference type="Proteomes" id="UP000308652">
    <property type="component" value="Unassembled WGS sequence"/>
</dbReference>
<evidence type="ECO:0000256" key="6">
    <source>
        <dbReference type="SAM" id="MobiDB-lite"/>
    </source>
</evidence>
<dbReference type="GO" id="GO:0000976">
    <property type="term" value="F:transcription cis-regulatory region binding"/>
    <property type="evidence" value="ECO:0007669"/>
    <property type="project" value="TreeGrafter"/>
</dbReference>
<dbReference type="PANTHER" id="PTHR31845">
    <property type="entry name" value="FINGER DOMAIN PROTEIN, PUTATIVE-RELATED"/>
    <property type="match status" value="1"/>
</dbReference>
<dbReference type="EMBL" id="ML213603">
    <property type="protein sequence ID" value="TFK38396.1"/>
    <property type="molecule type" value="Genomic_DNA"/>
</dbReference>
<accession>A0A5C3M230</accession>
<dbReference type="GO" id="GO:0008270">
    <property type="term" value="F:zinc ion binding"/>
    <property type="evidence" value="ECO:0007669"/>
    <property type="project" value="InterPro"/>
</dbReference>
<feature type="domain" description="Xylanolytic transcriptional activator regulatory" evidence="7">
    <location>
        <begin position="343"/>
        <end position="419"/>
    </location>
</feature>
<keyword evidence="2" id="KW-0805">Transcription regulation</keyword>
<evidence type="ECO:0000256" key="1">
    <source>
        <dbReference type="ARBA" id="ARBA00004123"/>
    </source>
</evidence>
<name>A0A5C3M230_9AGAR</name>
<reference evidence="8 9" key="1">
    <citation type="journal article" date="2019" name="Nat. Ecol. Evol.">
        <title>Megaphylogeny resolves global patterns of mushroom evolution.</title>
        <authorList>
            <person name="Varga T."/>
            <person name="Krizsan K."/>
            <person name="Foldi C."/>
            <person name="Dima B."/>
            <person name="Sanchez-Garcia M."/>
            <person name="Sanchez-Ramirez S."/>
            <person name="Szollosi G.J."/>
            <person name="Szarkandi J.G."/>
            <person name="Papp V."/>
            <person name="Albert L."/>
            <person name="Andreopoulos W."/>
            <person name="Angelini C."/>
            <person name="Antonin V."/>
            <person name="Barry K.W."/>
            <person name="Bougher N.L."/>
            <person name="Buchanan P."/>
            <person name="Buyck B."/>
            <person name="Bense V."/>
            <person name="Catcheside P."/>
            <person name="Chovatia M."/>
            <person name="Cooper J."/>
            <person name="Damon W."/>
            <person name="Desjardin D."/>
            <person name="Finy P."/>
            <person name="Geml J."/>
            <person name="Haridas S."/>
            <person name="Hughes K."/>
            <person name="Justo A."/>
            <person name="Karasinski D."/>
            <person name="Kautmanova I."/>
            <person name="Kiss B."/>
            <person name="Kocsube S."/>
            <person name="Kotiranta H."/>
            <person name="LaButti K.M."/>
            <person name="Lechner B.E."/>
            <person name="Liimatainen K."/>
            <person name="Lipzen A."/>
            <person name="Lukacs Z."/>
            <person name="Mihaltcheva S."/>
            <person name="Morgado L.N."/>
            <person name="Niskanen T."/>
            <person name="Noordeloos M.E."/>
            <person name="Ohm R.A."/>
            <person name="Ortiz-Santana B."/>
            <person name="Ovrebo C."/>
            <person name="Racz N."/>
            <person name="Riley R."/>
            <person name="Savchenko A."/>
            <person name="Shiryaev A."/>
            <person name="Soop K."/>
            <person name="Spirin V."/>
            <person name="Szebenyi C."/>
            <person name="Tomsovsky M."/>
            <person name="Tulloss R.E."/>
            <person name="Uehling J."/>
            <person name="Grigoriev I.V."/>
            <person name="Vagvolgyi C."/>
            <person name="Papp T."/>
            <person name="Martin F.M."/>
            <person name="Miettinen O."/>
            <person name="Hibbett D.S."/>
            <person name="Nagy L.G."/>
        </authorList>
    </citation>
    <scope>NUCLEOTIDE SEQUENCE [LARGE SCALE GENOMIC DNA]</scope>
    <source>
        <strain evidence="8 9">CBS 166.37</strain>
    </source>
</reference>
<feature type="compositionally biased region" description="Acidic residues" evidence="6">
    <location>
        <begin position="141"/>
        <end position="154"/>
    </location>
</feature>
<dbReference type="OrthoDB" id="39175at2759"/>
<evidence type="ECO:0000256" key="4">
    <source>
        <dbReference type="ARBA" id="ARBA00023163"/>
    </source>
</evidence>
<dbReference type="InterPro" id="IPR007219">
    <property type="entry name" value="XnlR_reg_dom"/>
</dbReference>
<dbReference type="CDD" id="cd12148">
    <property type="entry name" value="fungal_TF_MHR"/>
    <property type="match status" value="1"/>
</dbReference>
<dbReference type="GO" id="GO:0006351">
    <property type="term" value="P:DNA-templated transcription"/>
    <property type="evidence" value="ECO:0007669"/>
    <property type="project" value="InterPro"/>
</dbReference>
<proteinExistence type="predicted"/>
<sequence>MKCDFPKNDNTCKRCKAGGHVCIVEGRKPRTAPNKREYLLAQIRQKDAIIESLLKQLHNPYIATPLSIASYRMATSPSDQNNRSILDWLDRLKSSVRDAGNKGGPRAFLDSRASEDKDEDSSDGESDHRTYAQTYGLVPPSEDEAYTAEEDTADDNDKLLPDSHVPLGLIANLSLSNNKKHGKKEAKDGGLSEEDLNDDNVGVANETYFMPGPATDLGMRATLIEQHSPPEILVHGLVTPEDVEKLFEIFYTHVNPFISLLDPVLHTPASTFARCPFLFTVICAISSRYYVDKSEIYPIAMHFAKHSAANALIDGWKSVELCQAYILMSVYTVPARRWEEDRSWMYTGLAIRIATDLNLHQVSAVKPQSEKQEREILNKTRVWMICFNLDKSTSTQLGKPSTIKDDFITRSGKGWYKKSQYNHSYDIHLCAYSALLQIVAKFHDEIFSDPSSPSGLNKRVDFRTVALNYDVMLIAYTEEWTKLFEAESDPKDPGCVFRCSLLPFLVSYTRLVMFSFGFQQAYQRGIEQGDHIFFTKCLDAAKSVIKHLIDVLAPSGYLRYSPDGHFVFASFASAFLLKLLRPEFSTLLNKEQENEIFDLIGRLIQTLSSPKIAIDDRHTPKLYARFLAGLLSRHRRDGATVGRLHPNPPPQTQISADMMSGAGASINTFSISPQPGPGGAAQSREQGYSQNVFHQPTSESVETPIYMPEATFAASTGQIHFGADLELAIFGSSGFSTDEEMPLAAMNVIKNPTWWQNMMMPGFSWPEGSPSPPVNVMAGQNQDMNAPGLNSGFGIFHSTQIPLY</sequence>
<organism evidence="8 9">
    <name type="scientific">Crucibulum laeve</name>
    <dbReference type="NCBI Taxonomy" id="68775"/>
    <lineage>
        <taxon>Eukaryota</taxon>
        <taxon>Fungi</taxon>
        <taxon>Dikarya</taxon>
        <taxon>Basidiomycota</taxon>
        <taxon>Agaricomycotina</taxon>
        <taxon>Agaricomycetes</taxon>
        <taxon>Agaricomycetidae</taxon>
        <taxon>Agaricales</taxon>
        <taxon>Agaricineae</taxon>
        <taxon>Nidulariaceae</taxon>
        <taxon>Crucibulum</taxon>
    </lineage>
</organism>
<dbReference type="PANTHER" id="PTHR31845:SF19">
    <property type="entry name" value="TRANSCRIPTION FACTOR DOMAIN-CONTAINING PROTEIN"/>
    <property type="match status" value="1"/>
</dbReference>
<dbReference type="GO" id="GO:0000981">
    <property type="term" value="F:DNA-binding transcription factor activity, RNA polymerase II-specific"/>
    <property type="evidence" value="ECO:0007669"/>
    <property type="project" value="TreeGrafter"/>
</dbReference>
<feature type="region of interest" description="Disordered" evidence="6">
    <location>
        <begin position="667"/>
        <end position="688"/>
    </location>
</feature>
<keyword evidence="5" id="KW-0539">Nucleus</keyword>
<gene>
    <name evidence="8" type="ORF">BDQ12DRAFT_683600</name>
</gene>
<evidence type="ECO:0000313" key="8">
    <source>
        <dbReference type="EMBL" id="TFK38396.1"/>
    </source>
</evidence>
<dbReference type="GO" id="GO:0005634">
    <property type="term" value="C:nucleus"/>
    <property type="evidence" value="ECO:0007669"/>
    <property type="project" value="UniProtKB-SubCell"/>
</dbReference>